<name>A0A1P8UB21_9MICO</name>
<comment type="cofactor">
    <cofactor evidence="1">
        <name>pyridoxal 5'-phosphate</name>
        <dbReference type="ChEBI" id="CHEBI:597326"/>
    </cofactor>
</comment>
<dbReference type="RefSeq" id="WP_076691690.1">
    <property type="nucleotide sequence ID" value="NZ_CP018762.1"/>
</dbReference>
<dbReference type="Gene3D" id="3.90.1150.10">
    <property type="entry name" value="Aspartate Aminotransferase, domain 1"/>
    <property type="match status" value="1"/>
</dbReference>
<dbReference type="OrthoDB" id="9774495at2"/>
<dbReference type="InterPro" id="IPR001597">
    <property type="entry name" value="ArAA_b-elim_lyase/Thr_aldolase"/>
</dbReference>
<accession>A0A1P8UB21</accession>
<evidence type="ECO:0000313" key="5">
    <source>
        <dbReference type="EMBL" id="APZ35321.1"/>
    </source>
</evidence>
<dbReference type="SUPFAM" id="SSF53383">
    <property type="entry name" value="PLP-dependent transferases"/>
    <property type="match status" value="1"/>
</dbReference>
<dbReference type="InterPro" id="IPR015424">
    <property type="entry name" value="PyrdxlP-dep_Trfase"/>
</dbReference>
<dbReference type="Pfam" id="PF01212">
    <property type="entry name" value="Beta_elim_lyase"/>
    <property type="match status" value="1"/>
</dbReference>
<dbReference type="Gene3D" id="3.40.640.10">
    <property type="entry name" value="Type I PLP-dependent aspartate aminotransferase-like (Major domain)"/>
    <property type="match status" value="1"/>
</dbReference>
<dbReference type="InterPro" id="IPR015421">
    <property type="entry name" value="PyrdxlP-dep_Trfase_major"/>
</dbReference>
<dbReference type="STRING" id="36805.BOH66_14475"/>
<gene>
    <name evidence="5" type="ORF">BOH66_14475</name>
</gene>
<evidence type="ECO:0000259" key="4">
    <source>
        <dbReference type="Pfam" id="PF01212"/>
    </source>
</evidence>
<protein>
    <submittedName>
        <fullName evidence="5">Threonine aldolase</fullName>
    </submittedName>
</protein>
<comment type="similarity">
    <text evidence="2">Belongs to the threonine aldolase family.</text>
</comment>
<organism evidence="5 6">
    <name type="scientific">Microbacterium aurum</name>
    <dbReference type="NCBI Taxonomy" id="36805"/>
    <lineage>
        <taxon>Bacteria</taxon>
        <taxon>Bacillati</taxon>
        <taxon>Actinomycetota</taxon>
        <taxon>Actinomycetes</taxon>
        <taxon>Micrococcales</taxon>
        <taxon>Microbacteriaceae</taxon>
        <taxon>Microbacterium</taxon>
    </lineage>
</organism>
<dbReference type="PANTHER" id="PTHR48097">
    <property type="entry name" value="L-THREONINE ALDOLASE-RELATED"/>
    <property type="match status" value="1"/>
</dbReference>
<feature type="domain" description="Aromatic amino acid beta-eliminating lyase/threonine aldolase" evidence="4">
    <location>
        <begin position="12"/>
        <end position="282"/>
    </location>
</feature>
<reference evidence="5 6" key="1">
    <citation type="submission" date="2016-12" db="EMBL/GenBank/DDBJ databases">
        <title>Complete genome sequence of Microbacterium aurum KACC 15219.</title>
        <authorList>
            <person name="Jung Y."/>
            <person name="Shin J.-H."/>
            <person name="Lee Y.-J."/>
            <person name="Yi H."/>
            <person name="Bahn Y.-S."/>
            <person name="Kim J.F."/>
            <person name="Lee D.-W."/>
        </authorList>
    </citation>
    <scope>NUCLEOTIDE SEQUENCE [LARGE SCALE GENOMIC DNA]</scope>
    <source>
        <strain evidence="5 6">KACC 15219</strain>
    </source>
</reference>
<dbReference type="Proteomes" id="UP000187185">
    <property type="component" value="Chromosome"/>
</dbReference>
<dbReference type="AlphaFoldDB" id="A0A1P8UB21"/>
<keyword evidence="6" id="KW-1185">Reference proteome</keyword>
<evidence type="ECO:0000256" key="2">
    <source>
        <dbReference type="ARBA" id="ARBA00006966"/>
    </source>
</evidence>
<dbReference type="KEGG" id="maur:BOH66_14475"/>
<proteinExistence type="inferred from homology"/>
<evidence type="ECO:0000256" key="3">
    <source>
        <dbReference type="ARBA" id="ARBA00022898"/>
    </source>
</evidence>
<dbReference type="CDD" id="cd06502">
    <property type="entry name" value="TA_like"/>
    <property type="match status" value="1"/>
</dbReference>
<evidence type="ECO:0000256" key="1">
    <source>
        <dbReference type="ARBA" id="ARBA00001933"/>
    </source>
</evidence>
<sequence>MTTLHDAAVRGFASDNYSGVHPEVLAAIAAANDGHQIAYGEDAYTARLQEVFAHHFGEGVQAFPVFNGTGANVTGLQSMLPRWGAVIAASTAHINVDEGGAPERVAGIKILNVPTEDGKLTPDLVDREAWGWGDEHRAQPLVVSITQSTELGTLYTPDEIRALADHAHARGMRLHLDGARISNAAAALDLPLRAFTTDAGVDVLSFGGTKNGALGAEAVVVLDPAASEGLTYLRKLNMQLSSKMRFVSAQLIALLEPSSHPDGDLYLRNARHSNAMAQRLRAGVEAGLADGSISGVAFSQPTQSNGVFATLPDGVADELRKAFRFYDWDAAKNEVRWMCSFDTTADDVDAFVAELARLT</sequence>
<dbReference type="EMBL" id="CP018762">
    <property type="protein sequence ID" value="APZ35321.1"/>
    <property type="molecule type" value="Genomic_DNA"/>
</dbReference>
<evidence type="ECO:0000313" key="6">
    <source>
        <dbReference type="Proteomes" id="UP000187185"/>
    </source>
</evidence>
<dbReference type="PANTHER" id="PTHR48097:SF5">
    <property type="entry name" value="LOW SPECIFICITY L-THREONINE ALDOLASE"/>
    <property type="match status" value="1"/>
</dbReference>
<dbReference type="InterPro" id="IPR015422">
    <property type="entry name" value="PyrdxlP-dep_Trfase_small"/>
</dbReference>
<keyword evidence="3" id="KW-0663">Pyridoxal phosphate</keyword>
<dbReference type="GO" id="GO:0006520">
    <property type="term" value="P:amino acid metabolic process"/>
    <property type="evidence" value="ECO:0007669"/>
    <property type="project" value="InterPro"/>
</dbReference>
<dbReference type="GO" id="GO:0016829">
    <property type="term" value="F:lyase activity"/>
    <property type="evidence" value="ECO:0007669"/>
    <property type="project" value="InterPro"/>
</dbReference>